<evidence type="ECO:0000259" key="1">
    <source>
        <dbReference type="Pfam" id="PF00903"/>
    </source>
</evidence>
<dbReference type="CDD" id="cd06588">
    <property type="entry name" value="PhnB_like"/>
    <property type="match status" value="1"/>
</dbReference>
<dbReference type="Pfam" id="PF00903">
    <property type="entry name" value="Glyoxalase"/>
    <property type="match status" value="1"/>
</dbReference>
<dbReference type="Gene3D" id="3.10.180.10">
    <property type="entry name" value="2,3-Dihydroxybiphenyl 1,2-Dioxygenase, domain 1"/>
    <property type="match status" value="1"/>
</dbReference>
<dbReference type="STRING" id="1332264.BW730_13735"/>
<dbReference type="AlphaFoldDB" id="A0A1Q2CQL7"/>
<evidence type="ECO:0000313" key="2">
    <source>
        <dbReference type="EMBL" id="AQP48407.1"/>
    </source>
</evidence>
<gene>
    <name evidence="2" type="ORF">BW730_13735</name>
</gene>
<sequence>MSVTMNPYLNFAGNTREAMEFYQSIFGGDLAVSSFADFGMADMPTDGTMHAALTTPDFVIMASDAMPGAEATWGGTRNYISLGGTDAAQLRGWFERLADGGNVGMPLEPQVWGATFGICMDKFGIEWMVSINPSE</sequence>
<dbReference type="EMBL" id="CP019606">
    <property type="protein sequence ID" value="AQP48407.1"/>
    <property type="molecule type" value="Genomic_DNA"/>
</dbReference>
<organism evidence="2 3">
    <name type="scientific">Tessaracoccus aquimaris</name>
    <dbReference type="NCBI Taxonomy" id="1332264"/>
    <lineage>
        <taxon>Bacteria</taxon>
        <taxon>Bacillati</taxon>
        <taxon>Actinomycetota</taxon>
        <taxon>Actinomycetes</taxon>
        <taxon>Propionibacteriales</taxon>
        <taxon>Propionibacteriaceae</taxon>
        <taxon>Tessaracoccus</taxon>
    </lineage>
</organism>
<accession>A0A1Q2CQL7</accession>
<feature type="domain" description="Glyoxalase/fosfomycin resistance/dioxygenase" evidence="1">
    <location>
        <begin position="10"/>
        <end position="129"/>
    </location>
</feature>
<dbReference type="KEGG" id="tes:BW730_13735"/>
<dbReference type="PANTHER" id="PTHR33990:SF1">
    <property type="entry name" value="PROTEIN YJDN"/>
    <property type="match status" value="1"/>
</dbReference>
<dbReference type="Proteomes" id="UP000188145">
    <property type="component" value="Chromosome"/>
</dbReference>
<dbReference type="InterPro" id="IPR004360">
    <property type="entry name" value="Glyas_Fos-R_dOase_dom"/>
</dbReference>
<keyword evidence="3" id="KW-1185">Reference proteome</keyword>
<name>A0A1Q2CQL7_9ACTN</name>
<dbReference type="SUPFAM" id="SSF54593">
    <property type="entry name" value="Glyoxalase/Bleomycin resistance protein/Dihydroxybiphenyl dioxygenase"/>
    <property type="match status" value="1"/>
</dbReference>
<evidence type="ECO:0000313" key="3">
    <source>
        <dbReference type="Proteomes" id="UP000188145"/>
    </source>
</evidence>
<reference evidence="3" key="1">
    <citation type="submission" date="2017-02" db="EMBL/GenBank/DDBJ databases">
        <title>Tessaracoccus aquaemaris sp. nov., isolated from the intestine of a Korean rockfish, Sebastes schlegelii, in a marine aquaculture pond.</title>
        <authorList>
            <person name="Tak E.J."/>
            <person name="Bae J.-W."/>
        </authorList>
    </citation>
    <scope>NUCLEOTIDE SEQUENCE [LARGE SCALE GENOMIC DNA]</scope>
    <source>
        <strain evidence="3">NSG39</strain>
    </source>
</reference>
<dbReference type="PANTHER" id="PTHR33990">
    <property type="entry name" value="PROTEIN YJDN-RELATED"/>
    <property type="match status" value="1"/>
</dbReference>
<dbReference type="InterPro" id="IPR028973">
    <property type="entry name" value="PhnB-like"/>
</dbReference>
<dbReference type="OrthoDB" id="9795306at2"/>
<protein>
    <recommendedName>
        <fullName evidence="1">Glyoxalase/fosfomycin resistance/dioxygenase domain-containing protein</fullName>
    </recommendedName>
</protein>
<dbReference type="InterPro" id="IPR029068">
    <property type="entry name" value="Glyas_Bleomycin-R_OHBP_Dase"/>
</dbReference>
<proteinExistence type="predicted"/>